<proteinExistence type="predicted"/>
<feature type="transmembrane region" description="Helical" evidence="2">
    <location>
        <begin position="290"/>
        <end position="312"/>
    </location>
</feature>
<keyword evidence="2" id="KW-1133">Transmembrane helix</keyword>
<organism evidence="4 5">
    <name type="scientific">Marasmiellus scandens</name>
    <dbReference type="NCBI Taxonomy" id="2682957"/>
    <lineage>
        <taxon>Eukaryota</taxon>
        <taxon>Fungi</taxon>
        <taxon>Dikarya</taxon>
        <taxon>Basidiomycota</taxon>
        <taxon>Agaricomycotina</taxon>
        <taxon>Agaricomycetes</taxon>
        <taxon>Agaricomycetidae</taxon>
        <taxon>Agaricales</taxon>
        <taxon>Marasmiineae</taxon>
        <taxon>Omphalotaceae</taxon>
        <taxon>Marasmiellus</taxon>
    </lineage>
</organism>
<keyword evidence="3" id="KW-0732">Signal</keyword>
<feature type="compositionally biased region" description="Polar residues" evidence="1">
    <location>
        <begin position="623"/>
        <end position="640"/>
    </location>
</feature>
<feature type="region of interest" description="Disordered" evidence="1">
    <location>
        <begin position="103"/>
        <end position="172"/>
    </location>
</feature>
<dbReference type="EMBL" id="JBANRG010000071">
    <property type="protein sequence ID" value="KAK7439829.1"/>
    <property type="molecule type" value="Genomic_DNA"/>
</dbReference>
<feature type="compositionally biased region" description="Low complexity" evidence="1">
    <location>
        <begin position="248"/>
        <end position="287"/>
    </location>
</feature>
<evidence type="ECO:0000256" key="1">
    <source>
        <dbReference type="SAM" id="MobiDB-lite"/>
    </source>
</evidence>
<sequence>MRLSSIAFAAVSLLHSCIANNVAVMAEPVILPKAGVARQVATFPTVGLPSSTATSPPATTPILFFTTSNTQFTTCDSVDITWEFSGPGESITLTVTNINVTQQDPPTSSVFSGGVFNTFTDRGGDDDNDSDEQEHENENEDNGGLGRRGVNGIPTGVSTTSISSSPNPDGPPYLLSTLSTSVSPSAELFNWQQVYVPQGWYRIIATATNPQTQEYENFVANSASFFVSNGTDTSCLITSGGSTGSGSGSSTTPGSGAGAGSQTQTSAGDGGSTDVSSPVGSSSSSSNSGAIAGGVIGGLAFLALAAIGFIFLRRRAASGRMRGAVSSKGDGDAPNNNATRGIGGILSLGKWGKLGSFEGGSGSGTRNRSLSTGAAEAGVLAASNLPPGSPNKRSSSRPGTGNSICSSRKRSLSNSNNSSASGGFGIGLAALGFANSQKKNTKKSSNPYTAAAKRDRRRTHESLGSVGPMLGGATSSFSSTGHGSQLQSTGSYGAGYSLGGPEEDYLYSATPISSSPYDEKEKGIPMSPIHSPGSSVDYYSTSQGHGKSPFSDPGHIIGAAGDVSSSSSPSVSRTNSRRSASRPNHSISAGVAGVGAGTLGTIGGYSSESSSSINQSVANSAVTHKTTSTSGARARAQSSPMVAPPKSPFRTRSGSPSSPNSPVGMGLGIGYASSRTGKSGQRREQEREPDQSHYSTHSSSRRASSPDYTKAYGQHYGNNGNGRSPGGGGGISPPSLPTIPGSGFSHSKSQSQSGIPTSPGRADASSPPPGVGAGSTSKRKTPRKPVPSYNPEDPLFNAYQSQSPPQSPPGSPRVHGQELGSFSLSNPSLGISSSSSSASPIASSLAQNPDPNLDSVSLGNNNNSSSSIVGVAQRRIPPPAALEHKDSYASLKSLRELGGGGKPMHVLIPDMPIEQQGR</sequence>
<feature type="compositionally biased region" description="Low complexity" evidence="1">
    <location>
        <begin position="692"/>
        <end position="709"/>
    </location>
</feature>
<comment type="caution">
    <text evidence="4">The sequence shown here is derived from an EMBL/GenBank/DDBJ whole genome shotgun (WGS) entry which is preliminary data.</text>
</comment>
<dbReference type="Proteomes" id="UP001498398">
    <property type="component" value="Unassembled WGS sequence"/>
</dbReference>
<feature type="region of interest" description="Disordered" evidence="1">
    <location>
        <begin position="437"/>
        <end position="488"/>
    </location>
</feature>
<evidence type="ECO:0000256" key="3">
    <source>
        <dbReference type="SAM" id="SignalP"/>
    </source>
</evidence>
<feature type="region of interest" description="Disordered" evidence="1">
    <location>
        <begin position="380"/>
        <end position="418"/>
    </location>
</feature>
<feature type="compositionally biased region" description="Low complexity" evidence="1">
    <location>
        <begin position="564"/>
        <end position="574"/>
    </location>
</feature>
<feature type="region of interest" description="Disordered" evidence="1">
    <location>
        <begin position="507"/>
        <end position="594"/>
    </location>
</feature>
<feature type="compositionally biased region" description="Low complexity" evidence="1">
    <location>
        <begin position="653"/>
        <end position="662"/>
    </location>
</feature>
<feature type="region of interest" description="Disordered" evidence="1">
    <location>
        <begin position="241"/>
        <end position="287"/>
    </location>
</feature>
<keyword evidence="2" id="KW-0472">Membrane</keyword>
<feature type="compositionally biased region" description="Low complexity" evidence="1">
    <location>
        <begin position="437"/>
        <end position="446"/>
    </location>
</feature>
<feature type="compositionally biased region" description="Polar residues" evidence="1">
    <location>
        <begin position="845"/>
        <end position="859"/>
    </location>
</feature>
<feature type="compositionally biased region" description="Polar residues" evidence="1">
    <location>
        <begin position="103"/>
        <end position="120"/>
    </location>
</feature>
<feature type="signal peptide" evidence="3">
    <location>
        <begin position="1"/>
        <end position="19"/>
    </location>
</feature>
<accession>A0ABR1IV73</accession>
<feature type="compositionally biased region" description="Polar residues" evidence="1">
    <location>
        <begin position="532"/>
        <end position="545"/>
    </location>
</feature>
<feature type="compositionally biased region" description="Acidic residues" evidence="1">
    <location>
        <begin position="124"/>
        <end position="141"/>
    </location>
</feature>
<gene>
    <name evidence="4" type="ORF">VKT23_017400</name>
</gene>
<feature type="compositionally biased region" description="Low complexity" evidence="1">
    <location>
        <begin position="606"/>
        <end position="622"/>
    </location>
</feature>
<feature type="compositionally biased region" description="Basic and acidic residues" evidence="1">
    <location>
        <begin position="681"/>
        <end position="691"/>
    </location>
</feature>
<keyword evidence="5" id="KW-1185">Reference proteome</keyword>
<feature type="region of interest" description="Disordered" evidence="1">
    <location>
        <begin position="898"/>
        <end position="918"/>
    </location>
</feature>
<protein>
    <submittedName>
        <fullName evidence="4">Uncharacterized protein</fullName>
    </submittedName>
</protein>
<evidence type="ECO:0000256" key="2">
    <source>
        <dbReference type="SAM" id="Phobius"/>
    </source>
</evidence>
<feature type="compositionally biased region" description="Low complexity" evidence="1">
    <location>
        <begin position="821"/>
        <end position="844"/>
    </location>
</feature>
<feature type="region of interest" description="Disordered" evidence="1">
    <location>
        <begin position="606"/>
        <end position="884"/>
    </location>
</feature>
<feature type="compositionally biased region" description="Polar residues" evidence="1">
    <location>
        <begin position="473"/>
        <end position="488"/>
    </location>
</feature>
<keyword evidence="2" id="KW-0812">Transmembrane</keyword>
<feature type="compositionally biased region" description="Polar residues" evidence="1">
    <location>
        <begin position="391"/>
        <end position="401"/>
    </location>
</feature>
<reference evidence="4 5" key="1">
    <citation type="submission" date="2024-01" db="EMBL/GenBank/DDBJ databases">
        <title>A draft genome for the cacao thread blight pathogen Marasmiellus scandens.</title>
        <authorList>
            <person name="Baruah I.K."/>
            <person name="Leung J."/>
            <person name="Bukari Y."/>
            <person name="Amoako-Attah I."/>
            <person name="Meinhardt L.W."/>
            <person name="Bailey B.A."/>
            <person name="Cohen S.P."/>
        </authorList>
    </citation>
    <scope>NUCLEOTIDE SEQUENCE [LARGE SCALE GENOMIC DNA]</scope>
    <source>
        <strain evidence="4 5">GH-19</strain>
    </source>
</reference>
<evidence type="ECO:0000313" key="5">
    <source>
        <dbReference type="Proteomes" id="UP001498398"/>
    </source>
</evidence>
<feature type="compositionally biased region" description="Polar residues" evidence="1">
    <location>
        <begin position="156"/>
        <end position="167"/>
    </location>
</feature>
<evidence type="ECO:0000313" key="4">
    <source>
        <dbReference type="EMBL" id="KAK7439829.1"/>
    </source>
</evidence>
<feature type="compositionally biased region" description="Gly residues" evidence="1">
    <location>
        <begin position="719"/>
        <end position="731"/>
    </location>
</feature>
<name>A0ABR1IV73_9AGAR</name>
<feature type="compositionally biased region" description="Low complexity" evidence="1">
    <location>
        <begin position="738"/>
        <end position="754"/>
    </location>
</feature>
<feature type="chain" id="PRO_5046341479" evidence="3">
    <location>
        <begin position="20"/>
        <end position="918"/>
    </location>
</feature>
<feature type="compositionally biased region" description="Low complexity" evidence="1">
    <location>
        <begin position="402"/>
        <end position="418"/>
    </location>
</feature>